<accession>A0A5B7GCH2</accession>
<keyword evidence="2" id="KW-1185">Reference proteome</keyword>
<reference evidence="1 2" key="1">
    <citation type="submission" date="2019-05" db="EMBL/GenBank/DDBJ databases">
        <title>Another draft genome of Portunus trituberculatus and its Hox gene families provides insights of decapod evolution.</title>
        <authorList>
            <person name="Jeong J.-H."/>
            <person name="Song I."/>
            <person name="Kim S."/>
            <person name="Choi T."/>
            <person name="Kim D."/>
            <person name="Ryu S."/>
            <person name="Kim W."/>
        </authorList>
    </citation>
    <scope>NUCLEOTIDE SEQUENCE [LARGE SCALE GENOMIC DNA]</scope>
    <source>
        <tissue evidence="1">Muscle</tissue>
    </source>
</reference>
<dbReference type="Proteomes" id="UP000324222">
    <property type="component" value="Unassembled WGS sequence"/>
</dbReference>
<comment type="caution">
    <text evidence="1">The sequence shown here is derived from an EMBL/GenBank/DDBJ whole genome shotgun (WGS) entry which is preliminary data.</text>
</comment>
<protein>
    <submittedName>
        <fullName evidence="1">Uncharacterized protein</fullName>
    </submittedName>
</protein>
<evidence type="ECO:0000313" key="1">
    <source>
        <dbReference type="EMBL" id="MPC58010.1"/>
    </source>
</evidence>
<dbReference type="EMBL" id="VSRR010015279">
    <property type="protein sequence ID" value="MPC58010.1"/>
    <property type="molecule type" value="Genomic_DNA"/>
</dbReference>
<proteinExistence type="predicted"/>
<organism evidence="1 2">
    <name type="scientific">Portunus trituberculatus</name>
    <name type="common">Swimming crab</name>
    <name type="synonym">Neptunus trituberculatus</name>
    <dbReference type="NCBI Taxonomy" id="210409"/>
    <lineage>
        <taxon>Eukaryota</taxon>
        <taxon>Metazoa</taxon>
        <taxon>Ecdysozoa</taxon>
        <taxon>Arthropoda</taxon>
        <taxon>Crustacea</taxon>
        <taxon>Multicrustacea</taxon>
        <taxon>Malacostraca</taxon>
        <taxon>Eumalacostraca</taxon>
        <taxon>Eucarida</taxon>
        <taxon>Decapoda</taxon>
        <taxon>Pleocyemata</taxon>
        <taxon>Brachyura</taxon>
        <taxon>Eubrachyura</taxon>
        <taxon>Portunoidea</taxon>
        <taxon>Portunidae</taxon>
        <taxon>Portuninae</taxon>
        <taxon>Portunus</taxon>
    </lineage>
</organism>
<gene>
    <name evidence="1" type="ORF">E2C01_052002</name>
</gene>
<name>A0A5B7GCH2_PORTR</name>
<evidence type="ECO:0000313" key="2">
    <source>
        <dbReference type="Proteomes" id="UP000324222"/>
    </source>
</evidence>
<dbReference type="AlphaFoldDB" id="A0A5B7GCH2"/>
<sequence>MGQLAKLDRRASRGVLQVSRADQELWEVESDTSLFADDAKILKQVNENEHCDLLQENLDKIYR</sequence>